<comment type="subcellular location">
    <subcellularLocation>
        <location evidence="1">Nucleus</location>
    </subcellularLocation>
</comment>
<sequence length="1073" mass="120252">MLHLMNHKKAVESLVRNKIRAGILTEELMRTVFVSYTQVVREYFPSILSLAQVFIRSSEPAVCSMGSTIYKLAFTSFDAYYKQEIVGNLVTHIGSGFSSEIEASLDILTELVMNHLQAMSKFAVFVKGVLDYLDHNHLTIAQIRNLYLLLAQLAFNDAQSGQYLQDDLHIIIRKQLTSGNPRYKCMGVMGAISIIRAVSSKNDGEETDLSTEEYKQVISLLELVQSNGKRDPEMAALFMDSLAAMMETERLSKKVESWIANNMTEVFEDSFVVDIGDADLKKNAAVPIDGLYGLNNEEESTIVINLVPLVEKQLDKSSLQKYKSSENSLLCLAPLFRLVTICELRQSDGDLESIDALLGCPMLMIKPSVYDNMESLSTQEKDLVCASLFFCINWFREVINSFASMTDPEMKGKVMLRLKHVTELTTILKKSLAYHRNYQPPTAVFDSDAAPSPPVGGAGPSTSVKETKKKGKKAGKGKRKKDKENSAESDEGCSTLINESNTGTQGPTQDVLSKSDKTLVDVSNYRQYFRELDIKVFVILKSGLITRATLDSQSNTKENEELKIELPELNFLLEDLALKLNHSLIASANKRRPFNRNKTDRKVGFTLLDHYKPAQVASQGVKLLPYLCDHLEATCCFFQAQISENDGLVDGPNRFSTVSLTVASCYHLLLQCTLSLLSWNGFNSDENKPLLKNALKVMVTRMMSSKEQSSFVSQEDSLISSFQYFGNLVDTVPNLETAVTLLKLLMVFAEKCQDRRLNTKLATHAKSFLNQEWRSPDGEHMKGARHNENLQAVIKIYIDCSPEPLESVENVASKGLANLNNQDKESSAEEFASLNRQTFPVYYKVVMAELIVKIKRIPHVKKSDSEDAKEERLLSWCMAVKILNITISLTKMFTARSNLGAALKYGRQFVDIFLRQGMPLLDVTFRQHHAVVERLLRSVQQSTRILHHLCGHSKITKDMTLTNQVPLMKKALEAFVYRVKAMLTVNCCQDAFWIGNLKNRNLQGEEILTQNTVNSSNDTTTAADTDGNSDDEADQVTAEADNDEDSEVEMDQDNEETRPEDSNAAAASYSEIF</sequence>
<accession>A0A0B7AU15</accession>
<dbReference type="InterPro" id="IPR029448">
    <property type="entry name" value="FANCD2"/>
</dbReference>
<dbReference type="AlphaFoldDB" id="A0A0B7AU15"/>
<gene>
    <name evidence="7" type="primary">ORF137197</name>
</gene>
<evidence type="ECO:0000256" key="4">
    <source>
        <dbReference type="ARBA" id="ARBA00023242"/>
    </source>
</evidence>
<dbReference type="GO" id="GO:0005634">
    <property type="term" value="C:nucleus"/>
    <property type="evidence" value="ECO:0007669"/>
    <property type="project" value="UniProtKB-SubCell"/>
</dbReference>
<protein>
    <recommendedName>
        <fullName evidence="8">Fanconi anemia group D2 protein</fullName>
    </recommendedName>
</protein>
<feature type="region of interest" description="Disordered" evidence="6">
    <location>
        <begin position="1008"/>
        <end position="1073"/>
    </location>
</feature>
<dbReference type="GO" id="GO:0000793">
    <property type="term" value="C:condensed chromosome"/>
    <property type="evidence" value="ECO:0007669"/>
    <property type="project" value="TreeGrafter"/>
</dbReference>
<comment type="similarity">
    <text evidence="5">Belongs to the Fanconi anemia protein FANCD2 family.</text>
</comment>
<feature type="compositionally biased region" description="Polar residues" evidence="6">
    <location>
        <begin position="495"/>
        <end position="512"/>
    </location>
</feature>
<dbReference type="GO" id="GO:0007129">
    <property type="term" value="P:homologous chromosome pairing at meiosis"/>
    <property type="evidence" value="ECO:0007669"/>
    <property type="project" value="TreeGrafter"/>
</dbReference>
<dbReference type="EMBL" id="HACG01036601">
    <property type="protein sequence ID" value="CEK83466.1"/>
    <property type="molecule type" value="Transcribed_RNA"/>
</dbReference>
<reference evidence="7" key="1">
    <citation type="submission" date="2014-12" db="EMBL/GenBank/DDBJ databases">
        <title>Insight into the proteome of Arion vulgaris.</title>
        <authorList>
            <person name="Aradska J."/>
            <person name="Bulat T."/>
            <person name="Smidak R."/>
            <person name="Sarate P."/>
            <person name="Gangsoo J."/>
            <person name="Sialana F."/>
            <person name="Bilban M."/>
            <person name="Lubec G."/>
        </authorList>
    </citation>
    <scope>NUCLEOTIDE SEQUENCE</scope>
    <source>
        <tissue evidence="7">Skin</tissue>
    </source>
</reference>
<dbReference type="Pfam" id="PF14631">
    <property type="entry name" value="FancD2"/>
    <property type="match status" value="1"/>
</dbReference>
<keyword evidence="4" id="KW-0539">Nucleus</keyword>
<evidence type="ECO:0000256" key="2">
    <source>
        <dbReference type="ARBA" id="ARBA00022499"/>
    </source>
</evidence>
<keyword evidence="3" id="KW-0832">Ubl conjugation</keyword>
<keyword evidence="2" id="KW-1017">Isopeptide bond</keyword>
<evidence type="ECO:0000256" key="3">
    <source>
        <dbReference type="ARBA" id="ARBA00022843"/>
    </source>
</evidence>
<feature type="compositionally biased region" description="Acidic residues" evidence="6">
    <location>
        <begin position="1027"/>
        <end position="1054"/>
    </location>
</feature>
<proteinExistence type="inferred from homology"/>
<evidence type="ECO:0000256" key="6">
    <source>
        <dbReference type="SAM" id="MobiDB-lite"/>
    </source>
</evidence>
<dbReference type="GO" id="GO:0070182">
    <property type="term" value="F:DNA polymerase binding"/>
    <property type="evidence" value="ECO:0007669"/>
    <property type="project" value="TreeGrafter"/>
</dbReference>
<feature type="region of interest" description="Disordered" evidence="6">
    <location>
        <begin position="444"/>
        <end position="512"/>
    </location>
</feature>
<dbReference type="PANTHER" id="PTHR32086">
    <property type="entry name" value="FANCONI ANEMIA GROUP D2 PROTEIN"/>
    <property type="match status" value="1"/>
</dbReference>
<name>A0A0B7AU15_9EUPU</name>
<feature type="compositionally biased region" description="Low complexity" evidence="6">
    <location>
        <begin position="1014"/>
        <end position="1026"/>
    </location>
</feature>
<organism evidence="7">
    <name type="scientific">Arion vulgaris</name>
    <dbReference type="NCBI Taxonomy" id="1028688"/>
    <lineage>
        <taxon>Eukaryota</taxon>
        <taxon>Metazoa</taxon>
        <taxon>Spiralia</taxon>
        <taxon>Lophotrochozoa</taxon>
        <taxon>Mollusca</taxon>
        <taxon>Gastropoda</taxon>
        <taxon>Heterobranchia</taxon>
        <taxon>Euthyneura</taxon>
        <taxon>Panpulmonata</taxon>
        <taxon>Eupulmonata</taxon>
        <taxon>Stylommatophora</taxon>
        <taxon>Helicina</taxon>
        <taxon>Arionoidea</taxon>
        <taxon>Arionidae</taxon>
        <taxon>Arion</taxon>
    </lineage>
</organism>
<dbReference type="GO" id="GO:1990918">
    <property type="term" value="P:double-strand break repair involved in meiotic recombination"/>
    <property type="evidence" value="ECO:0007669"/>
    <property type="project" value="TreeGrafter"/>
</dbReference>
<evidence type="ECO:0000256" key="5">
    <source>
        <dbReference type="ARBA" id="ARBA00093456"/>
    </source>
</evidence>
<evidence type="ECO:0000313" key="7">
    <source>
        <dbReference type="EMBL" id="CEK83466.1"/>
    </source>
</evidence>
<dbReference type="GO" id="GO:0031573">
    <property type="term" value="P:mitotic intra-S DNA damage checkpoint signaling"/>
    <property type="evidence" value="ECO:0007669"/>
    <property type="project" value="TreeGrafter"/>
</dbReference>
<evidence type="ECO:0000256" key="1">
    <source>
        <dbReference type="ARBA" id="ARBA00004123"/>
    </source>
</evidence>
<evidence type="ECO:0008006" key="8">
    <source>
        <dbReference type="Google" id="ProtNLM"/>
    </source>
</evidence>
<feature type="compositionally biased region" description="Basic residues" evidence="6">
    <location>
        <begin position="467"/>
        <end position="481"/>
    </location>
</feature>
<dbReference type="PANTHER" id="PTHR32086:SF0">
    <property type="entry name" value="FANCONI ANEMIA GROUP D2 PROTEIN"/>
    <property type="match status" value="1"/>
</dbReference>
<dbReference type="GO" id="GO:0036297">
    <property type="term" value="P:interstrand cross-link repair"/>
    <property type="evidence" value="ECO:0007669"/>
    <property type="project" value="TreeGrafter"/>
</dbReference>